<dbReference type="Gene3D" id="3.40.50.1820">
    <property type="entry name" value="alpha/beta hydrolase"/>
    <property type="match status" value="1"/>
</dbReference>
<evidence type="ECO:0000256" key="3">
    <source>
        <dbReference type="ARBA" id="ARBA00022801"/>
    </source>
</evidence>
<dbReference type="PANTHER" id="PTHR10794">
    <property type="entry name" value="ABHYDROLASE DOMAIN-CONTAINING PROTEIN"/>
    <property type="match status" value="1"/>
</dbReference>
<reference evidence="7 8" key="1">
    <citation type="submission" date="2019-07" db="EMBL/GenBank/DDBJ databases">
        <title>Genomics analysis of Aphanomyces spp. identifies a new class of oomycete effector associated with host adaptation.</title>
        <authorList>
            <person name="Gaulin E."/>
        </authorList>
    </citation>
    <scope>NUCLEOTIDE SEQUENCE [LARGE SCALE GENOMIC DNA]</scope>
    <source>
        <strain evidence="7 8">ATCC 201684</strain>
    </source>
</reference>
<evidence type="ECO:0000259" key="6">
    <source>
        <dbReference type="Pfam" id="PF00561"/>
    </source>
</evidence>
<dbReference type="VEuPathDB" id="FungiDB:AeMF1_017401"/>
<evidence type="ECO:0000313" key="8">
    <source>
        <dbReference type="Proteomes" id="UP000481153"/>
    </source>
</evidence>
<dbReference type="AlphaFoldDB" id="A0A6G0XNB5"/>
<name>A0A6G0XNB5_9STRA</name>
<dbReference type="GO" id="GO:0034338">
    <property type="term" value="F:short-chain carboxylesterase activity"/>
    <property type="evidence" value="ECO:0007669"/>
    <property type="project" value="TreeGrafter"/>
</dbReference>
<evidence type="ECO:0000256" key="2">
    <source>
        <dbReference type="ARBA" id="ARBA00022487"/>
    </source>
</evidence>
<dbReference type="InterPro" id="IPR050960">
    <property type="entry name" value="AB_hydrolase_4_sf"/>
</dbReference>
<dbReference type="InterPro" id="IPR000952">
    <property type="entry name" value="AB_hydrolase_4_CS"/>
</dbReference>
<feature type="transmembrane region" description="Helical" evidence="5">
    <location>
        <begin position="401"/>
        <end position="419"/>
    </location>
</feature>
<sequence>MVWRTLHALHPAVAAVRPSLVYKATPDNEAIIDKCPALDGHFHPTWFLFNGHLQTVRVGRGGRAPSVSYKRQLVRMSNGGTVSIDWAIPPGCTDLGYEHDHPTIIMLHGLAGDSQNNYIRSAATKLLRDGWRVVVMNARGCGNTPVTSPQFLSASFTEDIREVVALLRKDYVPTAPLVGVGFSMGSNVLVKFVGEEGASCLLTEAASIGNVFDLNNNLKHMNTLFYYYLYNISISKTIIRLFFQKQFENEPGIDIDHVRAAKTAWQFDDRLTRHVLGYASVEEYYRDASSRHYIPRVRIPLLCLSALDDPVCTHTSIPYRECADNERVILATTARGGHLGYYTSDSFWAQPDMWSSTVAAQYCKAIVVEQVWRDRLQAFATTSAPSSTEDVNKERRFLFDLRIMLACFMLYVATIFAGFNEISLTIPV</sequence>
<keyword evidence="5" id="KW-0812">Transmembrane</keyword>
<keyword evidence="8" id="KW-1185">Reference proteome</keyword>
<keyword evidence="2" id="KW-0719">Serine esterase</keyword>
<dbReference type="PANTHER" id="PTHR10794:SF84">
    <property type="entry name" value="ESTERASE_LIPASE_THIOESTERASE FAMILY PROTEIN"/>
    <property type="match status" value="1"/>
</dbReference>
<dbReference type="Proteomes" id="UP000481153">
    <property type="component" value="Unassembled WGS sequence"/>
</dbReference>
<dbReference type="PIRSF" id="PIRSF005211">
    <property type="entry name" value="Ab_hydro_YheT"/>
    <property type="match status" value="1"/>
</dbReference>
<comment type="caution">
    <text evidence="7">The sequence shown here is derived from an EMBL/GenBank/DDBJ whole genome shotgun (WGS) entry which is preliminary data.</text>
</comment>
<feature type="active site" description="Charge relay system" evidence="4">
    <location>
        <position position="338"/>
    </location>
</feature>
<comment type="similarity">
    <text evidence="1">Belongs to the AB hydrolase superfamily. AB hydrolase 4 family.</text>
</comment>
<feature type="domain" description="AB hydrolase-1" evidence="6">
    <location>
        <begin position="102"/>
        <end position="343"/>
    </location>
</feature>
<dbReference type="InterPro" id="IPR000073">
    <property type="entry name" value="AB_hydrolase_1"/>
</dbReference>
<evidence type="ECO:0000256" key="1">
    <source>
        <dbReference type="ARBA" id="ARBA00010884"/>
    </source>
</evidence>
<dbReference type="InterPro" id="IPR029058">
    <property type="entry name" value="AB_hydrolase_fold"/>
</dbReference>
<feature type="active site" description="Charge relay system" evidence="4">
    <location>
        <position position="183"/>
    </location>
</feature>
<protein>
    <recommendedName>
        <fullName evidence="6">AB hydrolase-1 domain-containing protein</fullName>
    </recommendedName>
</protein>
<keyword evidence="3" id="KW-0378">Hydrolase</keyword>
<accession>A0A6G0XNB5</accession>
<dbReference type="Pfam" id="PF00561">
    <property type="entry name" value="Abhydrolase_1"/>
    <property type="match status" value="1"/>
</dbReference>
<dbReference type="SUPFAM" id="SSF53474">
    <property type="entry name" value="alpha/beta-Hydrolases"/>
    <property type="match status" value="1"/>
</dbReference>
<gene>
    <name evidence="7" type="ORF">Ae201684_002912</name>
</gene>
<proteinExistence type="inferred from homology"/>
<dbReference type="InterPro" id="IPR012020">
    <property type="entry name" value="ABHD4"/>
</dbReference>
<organism evidence="7 8">
    <name type="scientific">Aphanomyces euteiches</name>
    <dbReference type="NCBI Taxonomy" id="100861"/>
    <lineage>
        <taxon>Eukaryota</taxon>
        <taxon>Sar</taxon>
        <taxon>Stramenopiles</taxon>
        <taxon>Oomycota</taxon>
        <taxon>Saprolegniomycetes</taxon>
        <taxon>Saprolegniales</taxon>
        <taxon>Verrucalvaceae</taxon>
        <taxon>Aphanomyces</taxon>
    </lineage>
</organism>
<dbReference type="EMBL" id="VJMJ01000032">
    <property type="protein sequence ID" value="KAF0741971.1"/>
    <property type="molecule type" value="Genomic_DNA"/>
</dbReference>
<dbReference type="PROSITE" id="PS01133">
    <property type="entry name" value="UPF0017"/>
    <property type="match status" value="1"/>
</dbReference>
<evidence type="ECO:0000256" key="4">
    <source>
        <dbReference type="PIRSR" id="PIRSR005211-1"/>
    </source>
</evidence>
<feature type="active site" description="Charge relay system" evidence="4">
    <location>
        <position position="309"/>
    </location>
</feature>
<keyword evidence="5" id="KW-0472">Membrane</keyword>
<evidence type="ECO:0000256" key="5">
    <source>
        <dbReference type="SAM" id="Phobius"/>
    </source>
</evidence>
<dbReference type="GO" id="GO:0047372">
    <property type="term" value="F:monoacylglycerol lipase activity"/>
    <property type="evidence" value="ECO:0007669"/>
    <property type="project" value="TreeGrafter"/>
</dbReference>
<evidence type="ECO:0000313" key="7">
    <source>
        <dbReference type="EMBL" id="KAF0741971.1"/>
    </source>
</evidence>
<keyword evidence="5" id="KW-1133">Transmembrane helix</keyword>